<protein>
    <submittedName>
        <fullName evidence="1">Uncharacterized protein</fullName>
    </submittedName>
</protein>
<proteinExistence type="predicted"/>
<gene>
    <name evidence="1" type="ORF">AB5J55_35325</name>
</gene>
<accession>A0AB39N9I2</accession>
<dbReference type="RefSeq" id="WP_369274508.1">
    <property type="nucleotide sequence ID" value="NZ_CP163432.1"/>
</dbReference>
<dbReference type="AlphaFoldDB" id="A0AB39N9I2"/>
<name>A0AB39N9I2_9ACTN</name>
<reference evidence="1" key="1">
    <citation type="submission" date="2024-07" db="EMBL/GenBank/DDBJ databases">
        <authorList>
            <person name="Yu S.T."/>
        </authorList>
    </citation>
    <scope>NUCLEOTIDE SEQUENCE</scope>
    <source>
        <strain evidence="1">R11</strain>
    </source>
</reference>
<sequence>MEIAATSTEYLHVNVVASIGGAPVTLAAPPELAFLPIGSGSNPVTEDWLTGEWSGSWARLLLGPNGGTVTLDPGKYSVWITFAAGLETPVYRAGELTVY</sequence>
<dbReference type="EMBL" id="CP163432">
    <property type="protein sequence ID" value="XDQ14546.1"/>
    <property type="molecule type" value="Genomic_DNA"/>
</dbReference>
<organism evidence="1">
    <name type="scientific">Streptomyces sp. R11</name>
    <dbReference type="NCBI Taxonomy" id="3238625"/>
    <lineage>
        <taxon>Bacteria</taxon>
        <taxon>Bacillati</taxon>
        <taxon>Actinomycetota</taxon>
        <taxon>Actinomycetes</taxon>
        <taxon>Kitasatosporales</taxon>
        <taxon>Streptomycetaceae</taxon>
        <taxon>Streptomyces</taxon>
    </lineage>
</organism>
<evidence type="ECO:0000313" key="1">
    <source>
        <dbReference type="EMBL" id="XDQ14546.1"/>
    </source>
</evidence>